<comment type="caution">
    <text evidence="5">The sequence shown here is derived from an EMBL/GenBank/DDBJ whole genome shotgun (WGS) entry which is preliminary data.</text>
</comment>
<dbReference type="GO" id="GO:0070273">
    <property type="term" value="F:phosphatidylinositol-4-phosphate binding"/>
    <property type="evidence" value="ECO:0007669"/>
    <property type="project" value="InterPro"/>
</dbReference>
<name>A0A3D9LBE8_9MICC</name>
<evidence type="ECO:0000256" key="1">
    <source>
        <dbReference type="ARBA" id="ARBA00004255"/>
    </source>
</evidence>
<dbReference type="EMBL" id="QREH01000001">
    <property type="protein sequence ID" value="REE02986.1"/>
    <property type="molecule type" value="Genomic_DNA"/>
</dbReference>
<keyword evidence="4" id="KW-0472">Membrane</keyword>
<dbReference type="RefSeq" id="WP_115931185.1">
    <property type="nucleotide sequence ID" value="NZ_QREH01000001.1"/>
</dbReference>
<accession>A0A3D9LBE8</accession>
<reference evidence="5 6" key="1">
    <citation type="submission" date="2018-07" db="EMBL/GenBank/DDBJ databases">
        <title>Sequencing the genomes of 1000 actinobacteria strains.</title>
        <authorList>
            <person name="Klenk H.-P."/>
        </authorList>
    </citation>
    <scope>NUCLEOTIDE SEQUENCE [LARGE SCALE GENOMIC DNA]</scope>
    <source>
        <strain evidence="5 6">DSM 14442</strain>
    </source>
</reference>
<comment type="subcellular location">
    <subcellularLocation>
        <location evidence="1">Golgi apparatus membrane</location>
        <topology evidence="1">Peripheral membrane protein</topology>
        <orientation evidence="1">Cytoplasmic side</orientation>
    </subcellularLocation>
</comment>
<keyword evidence="3" id="KW-0446">Lipid-binding</keyword>
<gene>
    <name evidence="5" type="ORF">C8E99_0781</name>
</gene>
<protein>
    <submittedName>
        <fullName evidence="5">Golgi phosphoprotein 3 GPP34</fullName>
    </submittedName>
</protein>
<dbReference type="Proteomes" id="UP000256727">
    <property type="component" value="Unassembled WGS sequence"/>
</dbReference>
<sequence length="251" mass="28151">MSEPFTDSTEAVTDRPLNIPEYFLLLCLDDEKGKLLLDGPTVGMGIAGAALVELARRGRLEVTRSTVRSIEHPQQVFAADPNPPVWAHSTGLEWPLEQVWDIIRAFTRHRDAEQWINRFSRQTLRDAVAASLVKRGIVEEDESTVLWIFHRTRYRERDEHFEHELRDRIRGVLMDGQPADDVTWPLISLMRTTRLLHRLFPDVDKAHIRAAAITPVGSPATELSMSEALLATENAVAEALTATTGGASALD</sequence>
<dbReference type="OrthoDB" id="4962633at2"/>
<evidence type="ECO:0000256" key="4">
    <source>
        <dbReference type="ARBA" id="ARBA00023136"/>
    </source>
</evidence>
<evidence type="ECO:0000256" key="2">
    <source>
        <dbReference type="ARBA" id="ARBA00023034"/>
    </source>
</evidence>
<keyword evidence="6" id="KW-1185">Reference proteome</keyword>
<dbReference type="InterPro" id="IPR038261">
    <property type="entry name" value="GPP34-like_sf"/>
</dbReference>
<dbReference type="Pfam" id="PF05719">
    <property type="entry name" value="GPP34"/>
    <property type="match status" value="1"/>
</dbReference>
<dbReference type="AlphaFoldDB" id="A0A3D9LBE8"/>
<dbReference type="GO" id="GO:0005737">
    <property type="term" value="C:cytoplasm"/>
    <property type="evidence" value="ECO:0007669"/>
    <property type="project" value="UniProtKB-ARBA"/>
</dbReference>
<evidence type="ECO:0000256" key="3">
    <source>
        <dbReference type="ARBA" id="ARBA00023121"/>
    </source>
</evidence>
<proteinExistence type="predicted"/>
<dbReference type="GO" id="GO:0012505">
    <property type="term" value="C:endomembrane system"/>
    <property type="evidence" value="ECO:0007669"/>
    <property type="project" value="UniProtKB-ARBA"/>
</dbReference>
<dbReference type="Gene3D" id="1.10.3630.10">
    <property type="entry name" value="yeast vps74-n-term truncation variant domain like"/>
    <property type="match status" value="1"/>
</dbReference>
<dbReference type="InterPro" id="IPR008628">
    <property type="entry name" value="GPP34-like"/>
</dbReference>
<keyword evidence="2" id="KW-0333">Golgi apparatus</keyword>
<evidence type="ECO:0000313" key="5">
    <source>
        <dbReference type="EMBL" id="REE02986.1"/>
    </source>
</evidence>
<evidence type="ECO:0000313" key="6">
    <source>
        <dbReference type="Proteomes" id="UP000256727"/>
    </source>
</evidence>
<organism evidence="5 6">
    <name type="scientific">Citricoccus muralis</name>
    <dbReference type="NCBI Taxonomy" id="169134"/>
    <lineage>
        <taxon>Bacteria</taxon>
        <taxon>Bacillati</taxon>
        <taxon>Actinomycetota</taxon>
        <taxon>Actinomycetes</taxon>
        <taxon>Micrococcales</taxon>
        <taxon>Micrococcaceae</taxon>
        <taxon>Citricoccus</taxon>
    </lineage>
</organism>